<dbReference type="Gene3D" id="2.130.10.80">
    <property type="entry name" value="Galactose oxidase/kelch, beta-propeller"/>
    <property type="match status" value="1"/>
</dbReference>
<dbReference type="SUPFAM" id="SSF81296">
    <property type="entry name" value="E set domains"/>
    <property type="match status" value="1"/>
</dbReference>
<dbReference type="Pfam" id="PF09118">
    <property type="entry name" value="GO-like_E_set"/>
    <property type="match status" value="1"/>
</dbReference>
<dbReference type="Gene3D" id="2.60.40.10">
    <property type="entry name" value="Immunoglobulins"/>
    <property type="match status" value="1"/>
</dbReference>
<keyword evidence="1" id="KW-0732">Signal</keyword>
<dbReference type="Pfam" id="PF07250">
    <property type="entry name" value="Glyoxal_oxid_N"/>
    <property type="match status" value="1"/>
</dbReference>
<proteinExistence type="predicted"/>
<comment type="caution">
    <text evidence="5">The sequence shown here is derived from an EMBL/GenBank/DDBJ whole genome shotgun (WGS) entry which is preliminary data.</text>
</comment>
<dbReference type="InterPro" id="IPR014756">
    <property type="entry name" value="Ig_E-set"/>
</dbReference>
<evidence type="ECO:0000256" key="2">
    <source>
        <dbReference type="SAM" id="MobiDB-lite"/>
    </source>
</evidence>
<dbReference type="InterPro" id="IPR015202">
    <property type="entry name" value="GO-like_E_set"/>
</dbReference>
<dbReference type="Proteomes" id="UP001222932">
    <property type="component" value="Unassembled WGS sequence"/>
</dbReference>
<dbReference type="SUPFAM" id="SSF50965">
    <property type="entry name" value="Galactose oxidase, central domain"/>
    <property type="match status" value="1"/>
</dbReference>
<sequence length="739" mass="79773">MSADESNLCKRSVEEYHKHLGRSFLFLSSSVQPRPPHKSLHSPTLTVHLRPFVHSYPRHYPRQLDPLPNIHTYLFPPSCSSPPLPCSRRRRPRHRQAMRRGPSSGDIGFDDNAPAGGFRVVGDSGVSAQMMFLGTKNTVFILDKTENNKMTMTTNGITHPAWGTSYDLRTNQATAMQVTSNSFCAGGFSLGDGSYGTWGGNQPVTYNGQAVNDKVANPSGANPYNNADGGRAVRVITPCDDGNCGWQEGGDSLTMAKKRWYPTIEGLAEGNVMVIGGDENGGYVSTFAQNTPSWEYWPKQESGAIHMDFLNDTVPVNLFPLTWLLPSGKVFLQAAYRTILYDIATRTEHNLVDMPYAQRVYPASGAAVMLPLTPANGYAAELLFCGGSNIDLKNSSDGGAGFDVTKVPADNTCVRIRPDDASPVYTDDDNLPEGRCMGQLVYLPDGKMWMGNGVAMGTAGYGNNNFSIGQSYGQEPLYMPAVYDPSAPAGQRFSRKGLSASNEERMYHSTAILLADGSVLISGSNPNADVTDVKWGTKYSVEKWYPTWYNQKRPQPSAFPKSLSYGGDSWKVSFTDKKADPSKVKVVVIRTGFSTHAMNMGQRYLELETSFSHDMATGEITMIVSQMPPNPNVFQPGAAMIFLVVDGVPSMGEMIMIGNGKIGTQPIAAKTTLPQPIAIAAVAAPTGPSVGNKANSTEPETTGGVPDIGSVAKKPSSASSVVTPLLTLVMGVMSSLVWM</sequence>
<dbReference type="InterPro" id="IPR009880">
    <property type="entry name" value="Glyoxal_oxidase_N"/>
</dbReference>
<dbReference type="AlphaFoldDB" id="A0AAD3TNL9"/>
<feature type="region of interest" description="Disordered" evidence="2">
    <location>
        <begin position="81"/>
        <end position="111"/>
    </location>
</feature>
<feature type="domain" description="Galactose oxidase-like Early set" evidence="4">
    <location>
        <begin position="553"/>
        <end position="657"/>
    </location>
</feature>
<dbReference type="PANTHER" id="PTHR32208:SF21">
    <property type="entry name" value="LOW QUALITY PROTEIN: ALDEHYDE OXIDASE GLOX-LIKE"/>
    <property type="match status" value="1"/>
</dbReference>
<name>A0AAD3TNL9_9TREE</name>
<evidence type="ECO:0000313" key="6">
    <source>
        <dbReference type="Proteomes" id="UP001222932"/>
    </source>
</evidence>
<keyword evidence="6" id="KW-1185">Reference proteome</keyword>
<organism evidence="5 6">
    <name type="scientific">Cutaneotrichosporon spelunceum</name>
    <dbReference type="NCBI Taxonomy" id="1672016"/>
    <lineage>
        <taxon>Eukaryota</taxon>
        <taxon>Fungi</taxon>
        <taxon>Dikarya</taxon>
        <taxon>Basidiomycota</taxon>
        <taxon>Agaricomycotina</taxon>
        <taxon>Tremellomycetes</taxon>
        <taxon>Trichosporonales</taxon>
        <taxon>Trichosporonaceae</taxon>
        <taxon>Cutaneotrichosporon</taxon>
    </lineage>
</organism>
<reference evidence="5" key="1">
    <citation type="journal article" date="2023" name="BMC Genomics">
        <title>Chromosome-level genome assemblies of Cutaneotrichosporon spp. (Trichosporonales, Basidiomycota) reveal imbalanced evolution between nucleotide sequences and chromosome synteny.</title>
        <authorList>
            <person name="Kobayashi Y."/>
            <person name="Kayamori A."/>
            <person name="Aoki K."/>
            <person name="Shiwa Y."/>
            <person name="Matsutani M."/>
            <person name="Fujita N."/>
            <person name="Sugita T."/>
            <person name="Iwasaki W."/>
            <person name="Tanaka N."/>
            <person name="Takashima M."/>
        </authorList>
    </citation>
    <scope>NUCLEOTIDE SEQUENCE</scope>
    <source>
        <strain evidence="5">HIS016</strain>
    </source>
</reference>
<evidence type="ECO:0008006" key="7">
    <source>
        <dbReference type="Google" id="ProtNLM"/>
    </source>
</evidence>
<evidence type="ECO:0000259" key="4">
    <source>
        <dbReference type="Pfam" id="PF09118"/>
    </source>
</evidence>
<evidence type="ECO:0000259" key="3">
    <source>
        <dbReference type="Pfam" id="PF07250"/>
    </source>
</evidence>
<dbReference type="InterPro" id="IPR013783">
    <property type="entry name" value="Ig-like_fold"/>
</dbReference>
<accession>A0AAD3TNL9</accession>
<evidence type="ECO:0000313" key="5">
    <source>
        <dbReference type="EMBL" id="GMK54178.1"/>
    </source>
</evidence>
<evidence type="ECO:0000256" key="1">
    <source>
        <dbReference type="ARBA" id="ARBA00022729"/>
    </source>
</evidence>
<feature type="compositionally biased region" description="Basic residues" evidence="2">
    <location>
        <begin position="87"/>
        <end position="98"/>
    </location>
</feature>
<dbReference type="CDD" id="cd02851">
    <property type="entry name" value="E_set_GO_C"/>
    <property type="match status" value="1"/>
</dbReference>
<dbReference type="EMBL" id="BTCM01000001">
    <property type="protein sequence ID" value="GMK54178.1"/>
    <property type="molecule type" value="Genomic_DNA"/>
</dbReference>
<reference evidence="5" key="2">
    <citation type="submission" date="2023-06" db="EMBL/GenBank/DDBJ databases">
        <authorList>
            <person name="Kobayashi Y."/>
            <person name="Kayamori A."/>
            <person name="Aoki K."/>
            <person name="Shiwa Y."/>
            <person name="Fujita N."/>
            <person name="Sugita T."/>
            <person name="Iwasaki W."/>
            <person name="Tanaka N."/>
            <person name="Takashima M."/>
        </authorList>
    </citation>
    <scope>NUCLEOTIDE SEQUENCE</scope>
    <source>
        <strain evidence="5">HIS016</strain>
    </source>
</reference>
<dbReference type="InterPro" id="IPR011043">
    <property type="entry name" value="Gal_Oxase/kelch_b-propeller"/>
</dbReference>
<dbReference type="InterPro" id="IPR037293">
    <property type="entry name" value="Gal_Oxidase_central_sf"/>
</dbReference>
<dbReference type="PANTHER" id="PTHR32208">
    <property type="entry name" value="SECRETED PROTEIN-RELATED"/>
    <property type="match status" value="1"/>
</dbReference>
<feature type="region of interest" description="Disordered" evidence="2">
    <location>
        <begin position="688"/>
        <end position="713"/>
    </location>
</feature>
<protein>
    <recommendedName>
        <fullName evidence="7">Glyoxal oxidase</fullName>
    </recommendedName>
</protein>
<feature type="domain" description="Glyoxal oxidase N-terminal" evidence="3">
    <location>
        <begin position="227"/>
        <end position="547"/>
    </location>
</feature>
<gene>
    <name evidence="5" type="ORF">CspeluHIS016_0107640</name>
</gene>